<organism evidence="1 2">
    <name type="scientific">Plakobranchus ocellatus</name>
    <dbReference type="NCBI Taxonomy" id="259542"/>
    <lineage>
        <taxon>Eukaryota</taxon>
        <taxon>Metazoa</taxon>
        <taxon>Spiralia</taxon>
        <taxon>Lophotrochozoa</taxon>
        <taxon>Mollusca</taxon>
        <taxon>Gastropoda</taxon>
        <taxon>Heterobranchia</taxon>
        <taxon>Euthyneura</taxon>
        <taxon>Panpulmonata</taxon>
        <taxon>Sacoglossa</taxon>
        <taxon>Placobranchoidea</taxon>
        <taxon>Plakobranchidae</taxon>
        <taxon>Plakobranchus</taxon>
    </lineage>
</organism>
<evidence type="ECO:0000313" key="2">
    <source>
        <dbReference type="Proteomes" id="UP000735302"/>
    </source>
</evidence>
<sequence>MRTCCPIVILATALSFVFVPLTEIVTKTTGLQLSLNVQLLDHPTGPATVETRALCTQPLATVLKTRSALHSVQLGSHQFVWSHVHTKVRNFTPTRRINRSCLPVCRLLIKADILQRALI</sequence>
<keyword evidence="2" id="KW-1185">Reference proteome</keyword>
<name>A0AAV3Y486_9GAST</name>
<evidence type="ECO:0000313" key="1">
    <source>
        <dbReference type="EMBL" id="GFN77142.1"/>
    </source>
</evidence>
<dbReference type="AlphaFoldDB" id="A0AAV3Y486"/>
<gene>
    <name evidence="1" type="ORF">PoB_000364800</name>
</gene>
<reference evidence="1 2" key="1">
    <citation type="journal article" date="2021" name="Elife">
        <title>Chloroplast acquisition without the gene transfer in kleptoplastic sea slugs, Plakobranchus ocellatus.</title>
        <authorList>
            <person name="Maeda T."/>
            <person name="Takahashi S."/>
            <person name="Yoshida T."/>
            <person name="Shimamura S."/>
            <person name="Takaki Y."/>
            <person name="Nagai Y."/>
            <person name="Toyoda A."/>
            <person name="Suzuki Y."/>
            <person name="Arimoto A."/>
            <person name="Ishii H."/>
            <person name="Satoh N."/>
            <person name="Nishiyama T."/>
            <person name="Hasebe M."/>
            <person name="Maruyama T."/>
            <person name="Minagawa J."/>
            <person name="Obokata J."/>
            <person name="Shigenobu S."/>
        </authorList>
    </citation>
    <scope>NUCLEOTIDE SEQUENCE [LARGE SCALE GENOMIC DNA]</scope>
</reference>
<dbReference type="EMBL" id="BLXT01000438">
    <property type="protein sequence ID" value="GFN77142.1"/>
    <property type="molecule type" value="Genomic_DNA"/>
</dbReference>
<comment type="caution">
    <text evidence="1">The sequence shown here is derived from an EMBL/GenBank/DDBJ whole genome shotgun (WGS) entry which is preliminary data.</text>
</comment>
<evidence type="ECO:0008006" key="3">
    <source>
        <dbReference type="Google" id="ProtNLM"/>
    </source>
</evidence>
<dbReference type="Proteomes" id="UP000735302">
    <property type="component" value="Unassembled WGS sequence"/>
</dbReference>
<accession>A0AAV3Y486</accession>
<protein>
    <recommendedName>
        <fullName evidence="3">Secreted protein</fullName>
    </recommendedName>
</protein>
<proteinExistence type="predicted"/>